<dbReference type="GO" id="GO:0035556">
    <property type="term" value="P:intracellular signal transduction"/>
    <property type="evidence" value="ECO:0007669"/>
    <property type="project" value="InterPro"/>
</dbReference>
<dbReference type="CDD" id="cd07302">
    <property type="entry name" value="CHD"/>
    <property type="match status" value="1"/>
</dbReference>
<proteinExistence type="predicted"/>
<name>A0A6I6IWE0_9RHOB</name>
<keyword evidence="5" id="KW-1185">Reference proteome</keyword>
<feature type="domain" description="Orc1-like AAA ATPase" evidence="3">
    <location>
        <begin position="422"/>
        <end position="624"/>
    </location>
</feature>
<dbReference type="InterPro" id="IPR001054">
    <property type="entry name" value="A/G_cyclase"/>
</dbReference>
<gene>
    <name evidence="4" type="ORF">EI983_16325</name>
</gene>
<dbReference type="Gene3D" id="3.40.50.300">
    <property type="entry name" value="P-loop containing nucleotide triphosphate hydrolases"/>
    <property type="match status" value="1"/>
</dbReference>
<dbReference type="Gene3D" id="1.25.40.10">
    <property type="entry name" value="Tetratricopeptide repeat domain"/>
    <property type="match status" value="1"/>
</dbReference>
<evidence type="ECO:0000259" key="3">
    <source>
        <dbReference type="Pfam" id="PF13191"/>
    </source>
</evidence>
<dbReference type="Gene3D" id="3.30.70.1230">
    <property type="entry name" value="Nucleotide cyclase"/>
    <property type="match status" value="2"/>
</dbReference>
<dbReference type="SMART" id="SM00028">
    <property type="entry name" value="TPR"/>
    <property type="match status" value="5"/>
</dbReference>
<dbReference type="SUPFAM" id="SSF52540">
    <property type="entry name" value="P-loop containing nucleoside triphosphate hydrolases"/>
    <property type="match status" value="1"/>
</dbReference>
<dbReference type="Pfam" id="PF13424">
    <property type="entry name" value="TPR_12"/>
    <property type="match status" value="2"/>
</dbReference>
<reference evidence="5" key="1">
    <citation type="submission" date="2018-12" db="EMBL/GenBank/DDBJ databases">
        <title>Complete genome sequence of Roseovarius sp. MME-070.</title>
        <authorList>
            <person name="Nam Y.-D."/>
            <person name="Kang J."/>
            <person name="Chung W.-H."/>
            <person name="Park Y.S."/>
        </authorList>
    </citation>
    <scope>NUCLEOTIDE SEQUENCE [LARGE SCALE GENOMIC DNA]</scope>
    <source>
        <strain evidence="5">MME-070</strain>
    </source>
</reference>
<dbReference type="InterPro" id="IPR029787">
    <property type="entry name" value="Nucleotide_cyclase"/>
</dbReference>
<organism evidence="4 5">
    <name type="scientific">Roseovarius faecimaris</name>
    <dbReference type="NCBI Taxonomy" id="2494550"/>
    <lineage>
        <taxon>Bacteria</taxon>
        <taxon>Pseudomonadati</taxon>
        <taxon>Pseudomonadota</taxon>
        <taxon>Alphaproteobacteria</taxon>
        <taxon>Rhodobacterales</taxon>
        <taxon>Roseobacteraceae</taxon>
        <taxon>Roseovarius</taxon>
    </lineage>
</organism>
<evidence type="ECO:0000256" key="1">
    <source>
        <dbReference type="ARBA" id="ARBA00022741"/>
    </source>
</evidence>
<dbReference type="InterPro" id="IPR019734">
    <property type="entry name" value="TPR_rpt"/>
</dbReference>
<accession>A0A6I6IWE0</accession>
<dbReference type="InterPro" id="IPR027417">
    <property type="entry name" value="P-loop_NTPase"/>
</dbReference>
<dbReference type="SUPFAM" id="SSF55073">
    <property type="entry name" value="Nucleotide cyclase"/>
    <property type="match status" value="2"/>
</dbReference>
<dbReference type="KEGG" id="rom:EI983_16325"/>
<dbReference type="GO" id="GO:0005524">
    <property type="term" value="F:ATP binding"/>
    <property type="evidence" value="ECO:0007669"/>
    <property type="project" value="UniProtKB-KW"/>
</dbReference>
<evidence type="ECO:0000313" key="5">
    <source>
        <dbReference type="Proteomes" id="UP000428330"/>
    </source>
</evidence>
<evidence type="ECO:0000256" key="2">
    <source>
        <dbReference type="ARBA" id="ARBA00022840"/>
    </source>
</evidence>
<dbReference type="Pfam" id="PF13191">
    <property type="entry name" value="AAA_16"/>
    <property type="match status" value="1"/>
</dbReference>
<dbReference type="InterPro" id="IPR011990">
    <property type="entry name" value="TPR-like_helical_dom_sf"/>
</dbReference>
<dbReference type="GO" id="GO:0009190">
    <property type="term" value="P:cyclic nucleotide biosynthetic process"/>
    <property type="evidence" value="ECO:0007669"/>
    <property type="project" value="InterPro"/>
</dbReference>
<dbReference type="Proteomes" id="UP000428330">
    <property type="component" value="Chromosome"/>
</dbReference>
<evidence type="ECO:0000313" key="4">
    <source>
        <dbReference type="EMBL" id="QGX99747.1"/>
    </source>
</evidence>
<dbReference type="SUPFAM" id="SSF48452">
    <property type="entry name" value="TPR-like"/>
    <property type="match status" value="2"/>
</dbReference>
<dbReference type="PANTHER" id="PTHR16305:SF28">
    <property type="entry name" value="GUANYLATE CYCLASE DOMAIN-CONTAINING PROTEIN"/>
    <property type="match status" value="1"/>
</dbReference>
<dbReference type="InterPro" id="IPR041664">
    <property type="entry name" value="AAA_16"/>
</dbReference>
<dbReference type="PANTHER" id="PTHR16305">
    <property type="entry name" value="TESTICULAR SOLUBLE ADENYLYL CYCLASE"/>
    <property type="match status" value="1"/>
</dbReference>
<keyword evidence="2" id="KW-0067">ATP-binding</keyword>
<dbReference type="GO" id="GO:0004016">
    <property type="term" value="F:adenylate cyclase activity"/>
    <property type="evidence" value="ECO:0007669"/>
    <property type="project" value="UniProtKB-ARBA"/>
</dbReference>
<sequence>MRMNAIPNRPLCPAFILDHHRAGRVAGAIDACALDIDISGFTRVTDALSVHGPQGAELLASIIRSVFDPLTSCIHEFGGFIANYSGDGFLALFPQSPGQEDAVRRGLAAAWQMRQTIRSRHTYKTALGTFEINAKLGLANGGVRWRIFADPEGKRHIFFFDGAPIIDATHVRQQAQTGHLGVSDGTRELIADFATTRRFKDPPYWRVEDVGNLPSPVAATSAPRETASLITDFFPDSVATSEGIAEFRQTANLFVKLEEPEGNIDRFVQSIFEAHERFGGFINSLMRSDKGCTAFVFWGAPKANVDDIERAMEFGAFVLEQPDFEASAGLTYGLAHAGFAGSPHQEVYTCSSRLVNLSARLMSTAEAGQMLTDKATSDHALNRFHFDFVGDLELKGFSERQPVFALGKRHYGQVRATSSAEIVERDTQIARLLDVVKDVFDHKRTGAAIVAGSSGSGKTALLEELEGRLKKPGADTGQTAFKIVELFSETGLGQPFGPFRNALTSLFGAPGVLDEGLRRASFEDAFGQFREQTVEYQALYEELGFVHSFLAAMVDVFIPESSYASVGPELRSSNMSRAVVAVISALARQNKLVIIADDLGDFDAQSSDVLRSLSTLQTAPLAVIASYRTDDTGSVPETCIDPEGLRDTVELPALTGDGIRRIAERSLGAPVSTRIVELLESKTAGNPLYVEQLIRTLSASGGFLHRGAGQTARVELAPDAAANIPHGLIGILLARIDRLPARLKSVIQVAAVLGEEFEPSLLTAMLGDEELVTEVLDEGQEQQIWTRQKGGRFRFNHAMLREAVYDMQLVNARRARHRQAADALERLDGVHDLARLSALAHHFERAELPDQAQHYLLQAGDMAYDSFDPASAAGYYRRLLNYNIEPELYVAVSARLGALLVLTSDWEEAVETLENGLSRVFTANDPLRESEFLIALGDALRNTGDFAGAREKLEVACAIARRAENREVLGKALGMLAGTYKYSGDYARALELYSQALEYVEAIEDDNLIAVTLAGIASIYGLLGKLQEAVDCNRRAIPILERLGNRQELVYPLGNLGIELFTIGAHQEALETLQQALQVSSEIGDRTGIWFASHFIGRVYHEMGDFEQALSAYGRAMLERRIIGGDSIPYDTLPHLASAKTSLGDHLSAISDLANHMEILKDGAPDHEHGLTYVEVARLIERRQELDPDAQTHLDALCAQYFGSDPMVWLKEADKHARAGASLGLNSRIRLLVKCAAIWMSSEGKSVRVLGCFAAAHALAEKATLRREAGFVLESAARLGVNQAELRSAEPLYLPFSEPQS</sequence>
<dbReference type="EMBL" id="CP034348">
    <property type="protein sequence ID" value="QGX99747.1"/>
    <property type="molecule type" value="Genomic_DNA"/>
</dbReference>
<protein>
    <submittedName>
        <fullName evidence="4">Tetratricopeptide repeat protein</fullName>
    </submittedName>
</protein>
<dbReference type="OrthoDB" id="341967at2"/>
<dbReference type="GO" id="GO:0005737">
    <property type="term" value="C:cytoplasm"/>
    <property type="evidence" value="ECO:0007669"/>
    <property type="project" value="TreeGrafter"/>
</dbReference>
<keyword evidence="1" id="KW-0547">Nucleotide-binding</keyword>